<dbReference type="SUPFAM" id="SSF48150">
    <property type="entry name" value="DNA-glycosylase"/>
    <property type="match status" value="1"/>
</dbReference>
<dbReference type="EMBL" id="SMKU01000228">
    <property type="protein sequence ID" value="TDD75063.1"/>
    <property type="molecule type" value="Genomic_DNA"/>
</dbReference>
<dbReference type="GO" id="GO:0006281">
    <property type="term" value="P:DNA repair"/>
    <property type="evidence" value="ECO:0007669"/>
    <property type="project" value="InterPro"/>
</dbReference>
<proteinExistence type="predicted"/>
<evidence type="ECO:0000313" key="1">
    <source>
        <dbReference type="EMBL" id="TDD75063.1"/>
    </source>
</evidence>
<protein>
    <submittedName>
        <fullName evidence="1">Fe-S cluster assembly protein HesB</fullName>
    </submittedName>
</protein>
<sequence>MNTTDLPLPDLDVPGGDLAFVLGVLFNQRVRAELAWSAPGRLADRHGGLDVATLADADPARLQEMMRRPPAVHPFAATMAARVIGVCARLQAEHGGRAAALWDDHPSAEVLAQRLTTLPGIGVHKANVAVALLRDHYGLPLADGGSFTARALAACPRLRQVLMT</sequence>
<dbReference type="OrthoDB" id="3479712at2"/>
<dbReference type="AlphaFoldDB" id="A0A4R5AQU2"/>
<comment type="caution">
    <text evidence="1">The sequence shown here is derived from an EMBL/GenBank/DDBJ whole genome shotgun (WGS) entry which is preliminary data.</text>
</comment>
<dbReference type="GO" id="GO:0003824">
    <property type="term" value="F:catalytic activity"/>
    <property type="evidence" value="ECO:0007669"/>
    <property type="project" value="InterPro"/>
</dbReference>
<evidence type="ECO:0000313" key="2">
    <source>
        <dbReference type="Proteomes" id="UP000294513"/>
    </source>
</evidence>
<reference evidence="1 2" key="1">
    <citation type="submission" date="2019-03" db="EMBL/GenBank/DDBJ databases">
        <title>Draft genome sequences of novel Actinobacteria.</title>
        <authorList>
            <person name="Sahin N."/>
            <person name="Ay H."/>
            <person name="Saygin H."/>
        </authorList>
    </citation>
    <scope>NUCLEOTIDE SEQUENCE [LARGE SCALE GENOMIC DNA]</scope>
    <source>
        <strain evidence="1 2">H3C3</strain>
    </source>
</reference>
<dbReference type="Proteomes" id="UP000294513">
    <property type="component" value="Unassembled WGS sequence"/>
</dbReference>
<name>A0A4R5AQU2_9ACTN</name>
<accession>A0A4R5AQU2</accession>
<organism evidence="1 2">
    <name type="scientific">Actinomadura rubrisoli</name>
    <dbReference type="NCBI Taxonomy" id="2530368"/>
    <lineage>
        <taxon>Bacteria</taxon>
        <taxon>Bacillati</taxon>
        <taxon>Actinomycetota</taxon>
        <taxon>Actinomycetes</taxon>
        <taxon>Streptosporangiales</taxon>
        <taxon>Thermomonosporaceae</taxon>
        <taxon>Actinomadura</taxon>
    </lineage>
</organism>
<dbReference type="Gene3D" id="1.10.340.30">
    <property type="entry name" value="Hypothetical protein, domain 2"/>
    <property type="match status" value="1"/>
</dbReference>
<gene>
    <name evidence="1" type="ORF">E1298_31895</name>
</gene>
<dbReference type="InterPro" id="IPR011257">
    <property type="entry name" value="DNA_glycosylase"/>
</dbReference>
<keyword evidence="2" id="KW-1185">Reference proteome</keyword>
<dbReference type="RefSeq" id="WP_131899880.1">
    <property type="nucleotide sequence ID" value="NZ_SMKU01000228.1"/>
</dbReference>